<feature type="binding site" evidence="3">
    <location>
        <position position="794"/>
    </location>
    <ligand>
        <name>substrate</name>
    </ligand>
</feature>
<comment type="similarity">
    <text evidence="1">Belongs to the HAD-like hydrolase superfamily. CbbY/CbbZ/Gph/YieH family.</text>
</comment>
<comment type="cofactor">
    <cofactor evidence="4">
        <name>Mg(2+)</name>
        <dbReference type="ChEBI" id="CHEBI:18420"/>
    </cofactor>
    <text evidence="4">Binds 2 magnesium ions per subunit.</text>
</comment>
<evidence type="ECO:0000313" key="9">
    <source>
        <dbReference type="EMBL" id="ALS24964.1"/>
    </source>
</evidence>
<feature type="binding site" evidence="4">
    <location>
        <position position="780"/>
    </location>
    <ligand>
        <name>Mg(2+)</name>
        <dbReference type="ChEBI" id="CHEBI:18420"/>
    </ligand>
</feature>
<feature type="binding site" evidence="3">
    <location>
        <position position="914"/>
    </location>
    <ligand>
        <name>substrate</name>
    </ligand>
</feature>
<dbReference type="SUPFAM" id="SSF48208">
    <property type="entry name" value="Six-hairpin glycosidases"/>
    <property type="match status" value="1"/>
</dbReference>
<proteinExistence type="inferred from homology"/>
<dbReference type="Gene3D" id="2.70.98.40">
    <property type="entry name" value="Glycoside hydrolase, family 65, N-terminal domain"/>
    <property type="match status" value="1"/>
</dbReference>
<dbReference type="GO" id="GO:0004553">
    <property type="term" value="F:hydrolase activity, hydrolyzing O-glycosyl compounds"/>
    <property type="evidence" value="ECO:0007669"/>
    <property type="project" value="TreeGrafter"/>
</dbReference>
<evidence type="ECO:0000256" key="1">
    <source>
        <dbReference type="ARBA" id="ARBA00006171"/>
    </source>
</evidence>
<evidence type="ECO:0000256" key="3">
    <source>
        <dbReference type="PIRSR" id="PIRSR610972-2"/>
    </source>
</evidence>
<dbReference type="InterPro" id="IPR023198">
    <property type="entry name" value="PGP-like_dom2"/>
</dbReference>
<dbReference type="InterPro" id="IPR010976">
    <property type="entry name" value="B-phosphoglucomutase_hydrolase"/>
</dbReference>
<dbReference type="GO" id="GO:0008801">
    <property type="term" value="F:beta-phosphoglucomutase activity"/>
    <property type="evidence" value="ECO:0007669"/>
    <property type="project" value="InterPro"/>
</dbReference>
<dbReference type="Gene3D" id="3.40.50.1000">
    <property type="entry name" value="HAD superfamily/HAD-like"/>
    <property type="match status" value="1"/>
</dbReference>
<dbReference type="Pfam" id="PF00702">
    <property type="entry name" value="Hydrolase"/>
    <property type="match status" value="1"/>
</dbReference>
<dbReference type="NCBIfam" id="TIGR01990">
    <property type="entry name" value="bPGM"/>
    <property type="match status" value="1"/>
</dbReference>
<keyword evidence="4" id="KW-0460">Magnesium</keyword>
<dbReference type="SFLD" id="SFLDS00003">
    <property type="entry name" value="Haloacid_Dehalogenase"/>
    <property type="match status" value="1"/>
</dbReference>
<dbReference type="PANTHER" id="PTHR11051:SF14">
    <property type="entry name" value="MALTOSE PHOSPHORYLASE"/>
    <property type="match status" value="1"/>
</dbReference>
<feature type="binding site" evidence="3">
    <location>
        <position position="845"/>
    </location>
    <ligand>
        <name>substrate</name>
    </ligand>
</feature>
<organism evidence="9 10">
    <name type="scientific">Paenibacillus naphthalenovorans</name>
    <dbReference type="NCBI Taxonomy" id="162209"/>
    <lineage>
        <taxon>Bacteria</taxon>
        <taxon>Bacillati</taxon>
        <taxon>Bacillota</taxon>
        <taxon>Bacilli</taxon>
        <taxon>Bacillales</taxon>
        <taxon>Paenibacillaceae</taxon>
        <taxon>Paenibacillus</taxon>
    </lineage>
</organism>
<dbReference type="GO" id="GO:0000287">
    <property type="term" value="F:magnesium ion binding"/>
    <property type="evidence" value="ECO:0007669"/>
    <property type="project" value="InterPro"/>
</dbReference>
<feature type="site" description="Important for catalytic activity and assists the phosphoryl transfer reaction to Asp8 by balancing charge and orienting the reacting groups" evidence="5">
    <location>
        <position position="883"/>
    </location>
</feature>
<evidence type="ECO:0000259" key="7">
    <source>
        <dbReference type="Pfam" id="PF03633"/>
    </source>
</evidence>
<protein>
    <submittedName>
        <fullName evidence="9">Family 65 glycosyl hydrolase</fullName>
    </submittedName>
</protein>
<dbReference type="InterPro" id="IPR005194">
    <property type="entry name" value="Glyco_hydro_65_C"/>
</dbReference>
<feature type="binding site" evidence="3">
    <location>
        <begin position="883"/>
        <end position="887"/>
    </location>
    <ligand>
        <name>substrate</name>
    </ligand>
</feature>
<dbReference type="PATRIC" id="fig|162209.4.peg.4950"/>
<dbReference type="AlphaFoldDB" id="A0A0U2W8W8"/>
<dbReference type="Pfam" id="PF03633">
    <property type="entry name" value="Glyco_hydro_65C"/>
    <property type="match status" value="1"/>
</dbReference>
<dbReference type="InterPro" id="IPR010972">
    <property type="entry name" value="Beta-PGM"/>
</dbReference>
<feature type="binding site" evidence="4">
    <location>
        <position position="938"/>
    </location>
    <ligand>
        <name>Mg(2+)</name>
        <dbReference type="ChEBI" id="CHEBI:18420"/>
    </ligand>
</feature>
<dbReference type="NCBIfam" id="TIGR01509">
    <property type="entry name" value="HAD-SF-IA-v3"/>
    <property type="match status" value="1"/>
</dbReference>
<reference evidence="9 10" key="2">
    <citation type="journal article" date="2016" name="Genome Announc.">
        <title>Complete Genome Sequences of Two Interactive Moderate Thermophiles, Paenibacillus napthalenovorans 32O-Y and Paenibacillus sp. 32O-W.</title>
        <authorList>
            <person name="Butler R.R.III."/>
            <person name="Wang J."/>
            <person name="Stark B.C."/>
            <person name="Pombert J.F."/>
        </authorList>
    </citation>
    <scope>NUCLEOTIDE SEQUENCE [LARGE SCALE GENOMIC DNA]</scope>
    <source>
        <strain evidence="9 10">32O-Y</strain>
    </source>
</reference>
<evidence type="ECO:0000256" key="4">
    <source>
        <dbReference type="PIRSR" id="PIRSR610972-3"/>
    </source>
</evidence>
<dbReference type="Gene3D" id="2.60.420.10">
    <property type="entry name" value="Maltose phosphorylase, domain 3"/>
    <property type="match status" value="1"/>
</dbReference>
<feature type="binding site" evidence="4">
    <location>
        <position position="939"/>
    </location>
    <ligand>
        <name>Mg(2+)</name>
        <dbReference type="ChEBI" id="CHEBI:18420"/>
    </ligand>
</feature>
<feature type="active site" description="Nucleophile" evidence="2">
    <location>
        <position position="778"/>
    </location>
</feature>
<sequence>MRTGHIIYPYEPWTITESSFDTETNQRDETVFAVGNGYIGMRGNFEEGYDGPKGTSLHGTYLNGFYDSSPIAYSKGRQYGFAKYHQTMLNVTDGKIIELYVDGQKFSLFTGKHEQYERKLDMRKGTMTRTVVWETAAGKRVRIRTERFASFTNKHLAVIRYEVTPLNFSGELLLVSAINGEVTNQIASGDPRAGSAFGGQVLQTKESYENHTFAALLQQTQMTRFSLVCGVEHQLSHPYRLDTRLEGQRLEKRFRVAAEANKTVVLEKYITYYSSKDYPEAELLEKATRELEDAKKAKFDAIAQAHREVLDAFWKTADILVEGDEALQQALRFNAFHLLQSVGRDGRTNIGAKGITGEGYDGHYFWDTETYILPFFLYTKPDIAKQLLRYRHHILPKAKDRAAEMSQAGALYAWRTIDGEETSAYYAASTAQYHINADIAYALKKYVEATGDLEFLYHEGAEMLFETSRFFADAGDWIEGRGFCINGVTGPDEYTTVIDNNTYTNVMVKDQLEYAVKVAAELRAQQPERWTQLQQAMGLTEEEVEGWAKAAEHMYVHRDKGLIGQDDTFLTKAKWDFAGTPKENYPLMLHYHALVINRHQVLKQADLVMALFLQGNRFTTWEKQRNYKYYEPLTTHDSSLSACIHGIVGAELGYVDEAYDYFMQTARVDLDDYHLNAKDGIHTASMAGSWLMIVNGFAGMRQYDGELYFEPVIPPNWPSYTFRMVYRGSVLAISVRKDQTTYELVDGVPLTIRHLGKSVRVDRKVSLPNRQLEAVIFDLDGVLTDTAEFHYQAWKELADELGIPFDRTYNEKLKGVDRKASLELILQQANRTFSETEKEQFMARKNSRYQELIRTIRPEHLLPGIPRLLAELKSNGIKMAVASASRNAQTILQALAITDYFDHIVDAGALERGKPDPEVFLKAAEALGVRPKNCIGIEDAFSGLEAVNAANMVSVGVGHPETLAIADTVVASTEQLTWSRLKEIYETSA</sequence>
<dbReference type="NCBIfam" id="TIGR02009">
    <property type="entry name" value="PGMB-YQAB-SF"/>
    <property type="match status" value="1"/>
</dbReference>
<reference evidence="10" key="1">
    <citation type="submission" date="2015-12" db="EMBL/GenBank/DDBJ databases">
        <title>Complete genome sequences of two moderately thermophilic Paenibacillus species.</title>
        <authorList>
            <person name="Butler R.III."/>
            <person name="Wang J."/>
            <person name="Stark B.C."/>
            <person name="Pombert J.-F."/>
        </authorList>
    </citation>
    <scope>NUCLEOTIDE SEQUENCE [LARGE SCALE GENOMIC DNA]</scope>
    <source>
        <strain evidence="10">32O-Y</strain>
    </source>
</reference>
<dbReference type="Proteomes" id="UP000061660">
    <property type="component" value="Chromosome"/>
</dbReference>
<evidence type="ECO:0000256" key="5">
    <source>
        <dbReference type="PIRSR" id="PIRSR610972-4"/>
    </source>
</evidence>
<keyword evidence="10" id="KW-1185">Reference proteome</keyword>
<dbReference type="Gene3D" id="1.10.150.240">
    <property type="entry name" value="Putative phosphatase, domain 2"/>
    <property type="match status" value="1"/>
</dbReference>
<dbReference type="SUPFAM" id="SSF56784">
    <property type="entry name" value="HAD-like"/>
    <property type="match status" value="1"/>
</dbReference>
<dbReference type="Gene3D" id="1.50.10.10">
    <property type="match status" value="1"/>
</dbReference>
<dbReference type="InterPro" id="IPR008928">
    <property type="entry name" value="6-hairpin_glycosidase_sf"/>
</dbReference>
<dbReference type="SUPFAM" id="SSF74650">
    <property type="entry name" value="Galactose mutarotase-like"/>
    <property type="match status" value="1"/>
</dbReference>
<dbReference type="STRING" id="162209.IJ22_47020"/>
<feature type="domain" description="Glycoside hydrolase family 65 C-terminal" evidence="7">
    <location>
        <begin position="700"/>
        <end position="761"/>
    </location>
</feature>
<dbReference type="PANTHER" id="PTHR11051">
    <property type="entry name" value="GLYCOSYL HYDROLASE-RELATED"/>
    <property type="match status" value="1"/>
</dbReference>
<dbReference type="InterPro" id="IPR036412">
    <property type="entry name" value="HAD-like_sf"/>
</dbReference>
<name>A0A0U2W8W8_9BACL</name>
<feature type="active site" description="Proton donor/acceptor" evidence="2">
    <location>
        <position position="780"/>
    </location>
</feature>
<dbReference type="InterPro" id="IPR011013">
    <property type="entry name" value="Gal_mutarotase_sf_dom"/>
</dbReference>
<dbReference type="InterPro" id="IPR006439">
    <property type="entry name" value="HAD-SF_hydro_IA"/>
</dbReference>
<accession>A0A0U2W8W8</accession>
<gene>
    <name evidence="9" type="ORF">IJ22_47020</name>
</gene>
<evidence type="ECO:0000259" key="6">
    <source>
        <dbReference type="Pfam" id="PF03632"/>
    </source>
</evidence>
<dbReference type="GO" id="GO:0005975">
    <property type="term" value="P:carbohydrate metabolic process"/>
    <property type="evidence" value="ECO:0007669"/>
    <property type="project" value="InterPro"/>
</dbReference>
<dbReference type="GO" id="GO:0030246">
    <property type="term" value="F:carbohydrate binding"/>
    <property type="evidence" value="ECO:0007669"/>
    <property type="project" value="InterPro"/>
</dbReference>
<feature type="site" description="Important for catalytic activity and assists the phosphoryl transfer reaction to Asp8 by balancing charge and orienting the reacting groups" evidence="5">
    <location>
        <position position="914"/>
    </location>
</feature>
<evidence type="ECO:0000259" key="8">
    <source>
        <dbReference type="Pfam" id="PF03636"/>
    </source>
</evidence>
<dbReference type="InterPro" id="IPR005196">
    <property type="entry name" value="Glyco_hydro_65_N"/>
</dbReference>
<dbReference type="SFLD" id="SFLDG01129">
    <property type="entry name" value="C1.5:_HAD__Beta-PGM__Phosphata"/>
    <property type="match status" value="1"/>
</dbReference>
<dbReference type="KEGG" id="pnp:IJ22_47020"/>
<dbReference type="InterPro" id="IPR005195">
    <property type="entry name" value="Glyco_hydro_65_M"/>
</dbReference>
<dbReference type="SFLD" id="SFLDG01135">
    <property type="entry name" value="C1.5.6:_HAD__Beta-PGM__Phospha"/>
    <property type="match status" value="1"/>
</dbReference>
<feature type="domain" description="Glycoside hydrolase family 65 central catalytic" evidence="6">
    <location>
        <begin position="332"/>
        <end position="690"/>
    </location>
</feature>
<feature type="domain" description="Glycoside hydrolase family 65 N-terminal" evidence="8">
    <location>
        <begin position="16"/>
        <end position="275"/>
    </location>
</feature>
<dbReference type="RefSeq" id="WP_062410439.1">
    <property type="nucleotide sequence ID" value="NZ_CP013652.1"/>
</dbReference>
<dbReference type="InterPro" id="IPR012341">
    <property type="entry name" value="6hp_glycosidase-like_sf"/>
</dbReference>
<dbReference type="CDD" id="cd02598">
    <property type="entry name" value="HAD_BPGM"/>
    <property type="match status" value="1"/>
</dbReference>
<evidence type="ECO:0000313" key="10">
    <source>
        <dbReference type="Proteomes" id="UP000061660"/>
    </source>
</evidence>
<feature type="binding site" evidence="3">
    <location>
        <position position="821"/>
    </location>
    <ligand>
        <name>substrate</name>
    </ligand>
</feature>
<dbReference type="Pfam" id="PF03636">
    <property type="entry name" value="Glyco_hydro_65N"/>
    <property type="match status" value="1"/>
</dbReference>
<evidence type="ECO:0000256" key="2">
    <source>
        <dbReference type="PIRSR" id="PIRSR610972-1"/>
    </source>
</evidence>
<keyword evidence="4" id="KW-0479">Metal-binding</keyword>
<dbReference type="InterPro" id="IPR037018">
    <property type="entry name" value="GH65_N"/>
</dbReference>
<dbReference type="SFLD" id="SFLDF00046">
    <property type="entry name" value="beta-phosphoglucomutase"/>
    <property type="match status" value="1"/>
</dbReference>
<dbReference type="GO" id="GO:0016757">
    <property type="term" value="F:glycosyltransferase activity"/>
    <property type="evidence" value="ECO:0007669"/>
    <property type="project" value="UniProtKB-ARBA"/>
</dbReference>
<keyword evidence="9" id="KW-0378">Hydrolase</keyword>
<feature type="binding site" evidence="3">
    <location>
        <begin position="813"/>
        <end position="818"/>
    </location>
    <ligand>
        <name>substrate</name>
    </ligand>
</feature>
<dbReference type="EMBL" id="CP013652">
    <property type="protein sequence ID" value="ALS24964.1"/>
    <property type="molecule type" value="Genomic_DNA"/>
</dbReference>
<feature type="binding site" evidence="4">
    <location>
        <position position="778"/>
    </location>
    <ligand>
        <name>Mg(2+)</name>
        <dbReference type="ChEBI" id="CHEBI:18420"/>
    </ligand>
</feature>
<dbReference type="InterPro" id="IPR023214">
    <property type="entry name" value="HAD_sf"/>
</dbReference>
<dbReference type="Pfam" id="PF03632">
    <property type="entry name" value="Glyco_hydro_65m"/>
    <property type="match status" value="1"/>
</dbReference>
<dbReference type="OrthoDB" id="9758855at2"/>
<dbReference type="PRINTS" id="PR00413">
    <property type="entry name" value="HADHALOGNASE"/>
</dbReference>
<feature type="binding site" evidence="3">
    <location>
        <begin position="778"/>
        <end position="780"/>
    </location>
    <ligand>
        <name>substrate</name>
    </ligand>
</feature>